<sequence>MPTLLEALEEKYGMEPDEKEEHVEEEVLVSIFVPKLPPRQSTPQLLILNDCNIDRAGEPEDLKKKCRIVKELDLAQNKLNNWNEVKMAVFVILSHMPRVEFVNLSLNHLTGPIQKPPVTKMDHLRNLVLNNTKLEWCSVEKLLRLLPALEELHLSLNEYTHVLIDTINPPAEQSGNAGEEGNATDASGNNNTKGETATSQTEEDTMSGCSCSSSTPQPTEQNKSGPGTVEPPPLQTDPHGGVRKLHLTGNYISEWGEICRIGRVFPQLEALVLADCPLRSLKPTDPQGNENEDESHKYFQQLKLLNLSNAKIDSWEDIDRLAEFPSLCNVRLQYWPLWARTDSTTEHERRQLLIARLPNISILNGGDTIGAVEREDAERSFIRHYLDKPDAERPRRYYELIGVHGQLDPLVNIDLRPERKVKVRFTFEDQAIERTVDVNRTVSDLKSRLERLFEVPAARMRLYYVDQDFRDLQGLEEMKYPHKVLYSYNIRSGDEIIIERKVKS</sequence>
<evidence type="ECO:0000259" key="6">
    <source>
        <dbReference type="PROSITE" id="PS50053"/>
    </source>
</evidence>
<dbReference type="PROSITE" id="PS50053">
    <property type="entry name" value="UBIQUITIN_2"/>
    <property type="match status" value="1"/>
</dbReference>
<dbReference type="Gene3D" id="3.10.20.90">
    <property type="entry name" value="Phosphatidylinositol 3-kinase Catalytic Subunit, Chain A, domain 1"/>
    <property type="match status" value="1"/>
</dbReference>
<dbReference type="Gene3D" id="3.80.10.10">
    <property type="entry name" value="Ribonuclease Inhibitor"/>
    <property type="match status" value="2"/>
</dbReference>
<dbReference type="VEuPathDB" id="VectorBase:AFUN010515"/>
<name>A0A182RW55_ANOFN</name>
<dbReference type="InterPro" id="IPR029071">
    <property type="entry name" value="Ubiquitin-like_domsf"/>
</dbReference>
<dbReference type="SUPFAM" id="SSF52047">
    <property type="entry name" value="RNI-like"/>
    <property type="match status" value="1"/>
</dbReference>
<dbReference type="InterPro" id="IPR000626">
    <property type="entry name" value="Ubiquitin-like_dom"/>
</dbReference>
<comment type="subcellular location">
    <subcellularLocation>
        <location evidence="1">Cytoplasm</location>
    </subcellularLocation>
</comment>
<evidence type="ECO:0000256" key="3">
    <source>
        <dbReference type="ARBA" id="ARBA00022614"/>
    </source>
</evidence>
<dbReference type="Pfam" id="PF14560">
    <property type="entry name" value="Ubiquitin_2"/>
    <property type="match status" value="1"/>
</dbReference>
<dbReference type="VEuPathDB" id="VectorBase:AFUN2_013637"/>
<accession>A0A182RW55</accession>
<evidence type="ECO:0000256" key="4">
    <source>
        <dbReference type="ARBA" id="ARBA00022737"/>
    </source>
</evidence>
<dbReference type="FunFam" id="3.80.10.10:FF:000846">
    <property type="entry name" value="Predicted protein"/>
    <property type="match status" value="1"/>
</dbReference>
<dbReference type="EnsemblMetazoa" id="AFUN010515-RA">
    <property type="protein sequence ID" value="AFUN010515-PA"/>
    <property type="gene ID" value="AFUN010515"/>
</dbReference>
<dbReference type="PANTHER" id="PTHR15454:SF69">
    <property type="entry name" value="SERINE_THREONINE-PROTEIN KINASE 11-INTERACTING PROTEIN"/>
    <property type="match status" value="1"/>
</dbReference>
<dbReference type="EnsemblMetazoa" id="AFUN010515-RB">
    <property type="protein sequence ID" value="AFUN010515-PB"/>
    <property type="gene ID" value="AFUN010515"/>
</dbReference>
<feature type="compositionally biased region" description="Polar residues" evidence="5">
    <location>
        <begin position="184"/>
        <end position="200"/>
    </location>
</feature>
<feature type="region of interest" description="Disordered" evidence="5">
    <location>
        <begin position="170"/>
        <end position="242"/>
    </location>
</feature>
<evidence type="ECO:0000256" key="2">
    <source>
        <dbReference type="ARBA" id="ARBA00022490"/>
    </source>
</evidence>
<dbReference type="InterPro" id="IPR032675">
    <property type="entry name" value="LRR_dom_sf"/>
</dbReference>
<keyword evidence="2" id="KW-0963">Cytoplasm</keyword>
<dbReference type="InterPro" id="IPR001611">
    <property type="entry name" value="Leu-rich_rpt"/>
</dbReference>
<dbReference type="SUPFAM" id="SSF54236">
    <property type="entry name" value="Ubiquitin-like"/>
    <property type="match status" value="1"/>
</dbReference>
<keyword evidence="4" id="KW-0677">Repeat</keyword>
<feature type="domain" description="Ubiquitin-like" evidence="6">
    <location>
        <begin position="411"/>
        <end position="504"/>
    </location>
</feature>
<evidence type="ECO:0000313" key="7">
    <source>
        <dbReference type="EnsemblMetazoa" id="AFUN010515-PB"/>
    </source>
</evidence>
<dbReference type="GO" id="GO:0005737">
    <property type="term" value="C:cytoplasm"/>
    <property type="evidence" value="ECO:0007669"/>
    <property type="project" value="UniProtKB-SubCell"/>
</dbReference>
<keyword evidence="3" id="KW-0433">Leucine-rich repeat</keyword>
<proteinExistence type="predicted"/>
<dbReference type="PROSITE" id="PS51450">
    <property type="entry name" value="LRR"/>
    <property type="match status" value="1"/>
</dbReference>
<evidence type="ECO:0000256" key="5">
    <source>
        <dbReference type="SAM" id="MobiDB-lite"/>
    </source>
</evidence>
<evidence type="ECO:0000256" key="1">
    <source>
        <dbReference type="ARBA" id="ARBA00004496"/>
    </source>
</evidence>
<reference evidence="7" key="1">
    <citation type="submission" date="2020-05" db="UniProtKB">
        <authorList>
            <consortium name="EnsemblMetazoa"/>
        </authorList>
    </citation>
    <scope>IDENTIFICATION</scope>
    <source>
        <strain evidence="7">FUMOZ</strain>
    </source>
</reference>
<protein>
    <recommendedName>
        <fullName evidence="6">Ubiquitin-like domain-containing protein</fullName>
    </recommendedName>
</protein>
<feature type="compositionally biased region" description="Polar residues" evidence="5">
    <location>
        <begin position="207"/>
        <end position="225"/>
    </location>
</feature>
<dbReference type="AlphaFoldDB" id="A0A182RW55"/>
<dbReference type="STRING" id="62324.A0A182RW55"/>
<dbReference type="FunFam" id="3.10.20.90:FF:000115">
    <property type="entry name" value="tubulin-specific chaperone cofactor E-like protein"/>
    <property type="match status" value="1"/>
</dbReference>
<organism evidence="7">
    <name type="scientific">Anopheles funestus</name>
    <name type="common">African malaria mosquito</name>
    <dbReference type="NCBI Taxonomy" id="62324"/>
    <lineage>
        <taxon>Eukaryota</taxon>
        <taxon>Metazoa</taxon>
        <taxon>Ecdysozoa</taxon>
        <taxon>Arthropoda</taxon>
        <taxon>Hexapoda</taxon>
        <taxon>Insecta</taxon>
        <taxon>Pterygota</taxon>
        <taxon>Neoptera</taxon>
        <taxon>Endopterygota</taxon>
        <taxon>Diptera</taxon>
        <taxon>Nematocera</taxon>
        <taxon>Culicoidea</taxon>
        <taxon>Culicidae</taxon>
        <taxon>Anophelinae</taxon>
        <taxon>Anopheles</taxon>
    </lineage>
</organism>
<dbReference type="PANTHER" id="PTHR15454">
    <property type="entry name" value="NISCHARIN RELATED"/>
    <property type="match status" value="1"/>
</dbReference>